<dbReference type="Pfam" id="PF07508">
    <property type="entry name" value="Recombinase"/>
    <property type="match status" value="1"/>
</dbReference>
<evidence type="ECO:0008006" key="10">
    <source>
        <dbReference type="Google" id="ProtNLM"/>
    </source>
</evidence>
<keyword evidence="3" id="KW-0233">DNA recombination</keyword>
<dbReference type="InterPro" id="IPR011109">
    <property type="entry name" value="DNA_bind_recombinase_dom"/>
</dbReference>
<dbReference type="PROSITE" id="PS51737">
    <property type="entry name" value="RECOMBINASE_DNA_BIND"/>
    <property type="match status" value="1"/>
</dbReference>
<proteinExistence type="predicted"/>
<dbReference type="EMBL" id="MFTJ01000015">
    <property type="protein sequence ID" value="OGI66209.1"/>
    <property type="molecule type" value="Genomic_DNA"/>
</dbReference>
<feature type="domain" description="Resolvase/invertase-type recombinase catalytic" evidence="6">
    <location>
        <begin position="34"/>
        <end position="181"/>
    </location>
</feature>
<evidence type="ECO:0000313" key="8">
    <source>
        <dbReference type="EMBL" id="OGI66209.1"/>
    </source>
</evidence>
<dbReference type="PROSITE" id="PS00397">
    <property type="entry name" value="RECOMBINASES_1"/>
    <property type="match status" value="1"/>
</dbReference>
<organism evidence="8 9">
    <name type="scientific">Candidatus Nomurabacteria bacterium RIFCSPHIGHO2_01_FULL_39_10</name>
    <dbReference type="NCBI Taxonomy" id="1801733"/>
    <lineage>
        <taxon>Bacteria</taxon>
        <taxon>Candidatus Nomuraibacteriota</taxon>
    </lineage>
</organism>
<dbReference type="PANTHER" id="PTHR30461:SF23">
    <property type="entry name" value="DNA RECOMBINASE-RELATED"/>
    <property type="match status" value="1"/>
</dbReference>
<feature type="active site" description="O-(5'-phospho-DNA)-serine intermediate" evidence="4 5">
    <location>
        <position position="42"/>
    </location>
</feature>
<feature type="domain" description="Recombinase" evidence="7">
    <location>
        <begin position="188"/>
        <end position="275"/>
    </location>
</feature>
<evidence type="ECO:0000313" key="9">
    <source>
        <dbReference type="Proteomes" id="UP000178700"/>
    </source>
</evidence>
<dbReference type="Gene3D" id="3.40.50.1390">
    <property type="entry name" value="Resolvase, N-terminal catalytic domain"/>
    <property type="match status" value="1"/>
</dbReference>
<evidence type="ECO:0000259" key="6">
    <source>
        <dbReference type="PROSITE" id="PS51736"/>
    </source>
</evidence>
<dbReference type="InterPro" id="IPR036162">
    <property type="entry name" value="Resolvase-like_N_sf"/>
</dbReference>
<evidence type="ECO:0000256" key="5">
    <source>
        <dbReference type="PROSITE-ProRule" id="PRU10137"/>
    </source>
</evidence>
<evidence type="ECO:0000259" key="7">
    <source>
        <dbReference type="PROSITE" id="PS51737"/>
    </source>
</evidence>
<comment type="caution">
    <text evidence="8">The sequence shown here is derived from an EMBL/GenBank/DDBJ whole genome shotgun (WGS) entry which is preliminary data.</text>
</comment>
<dbReference type="Gene3D" id="3.90.1750.20">
    <property type="entry name" value="Putative Large Serine Recombinase, Chain B, Domain 2"/>
    <property type="match status" value="1"/>
</dbReference>
<accession>A0A1F6V9H1</accession>
<dbReference type="InterPro" id="IPR006118">
    <property type="entry name" value="Recombinase_CS"/>
</dbReference>
<keyword evidence="2" id="KW-0238">DNA-binding</keyword>
<dbReference type="GO" id="GO:0000150">
    <property type="term" value="F:DNA strand exchange activity"/>
    <property type="evidence" value="ECO:0007669"/>
    <property type="project" value="InterPro"/>
</dbReference>
<dbReference type="PANTHER" id="PTHR30461">
    <property type="entry name" value="DNA-INVERTASE FROM LAMBDOID PROPHAGE"/>
    <property type="match status" value="1"/>
</dbReference>
<dbReference type="PROSITE" id="PS51736">
    <property type="entry name" value="RECOMBINASES_3"/>
    <property type="match status" value="1"/>
</dbReference>
<dbReference type="InterPro" id="IPR050639">
    <property type="entry name" value="SSR_resolvase"/>
</dbReference>
<dbReference type="AlphaFoldDB" id="A0A1F6V9H1"/>
<dbReference type="Pfam" id="PF00239">
    <property type="entry name" value="Resolvase"/>
    <property type="match status" value="1"/>
</dbReference>
<protein>
    <recommendedName>
        <fullName evidence="10">Resolvase/invertase-type recombinase catalytic domain-containing protein</fullName>
    </recommendedName>
</protein>
<dbReference type="SUPFAM" id="SSF53041">
    <property type="entry name" value="Resolvase-like"/>
    <property type="match status" value="1"/>
</dbReference>
<reference evidence="8 9" key="1">
    <citation type="journal article" date="2016" name="Nat. Commun.">
        <title>Thousands of microbial genomes shed light on interconnected biogeochemical processes in an aquifer system.</title>
        <authorList>
            <person name="Anantharaman K."/>
            <person name="Brown C.T."/>
            <person name="Hug L.A."/>
            <person name="Sharon I."/>
            <person name="Castelle C.J."/>
            <person name="Probst A.J."/>
            <person name="Thomas B.C."/>
            <person name="Singh A."/>
            <person name="Wilkins M.J."/>
            <person name="Karaoz U."/>
            <person name="Brodie E.L."/>
            <person name="Williams K.H."/>
            <person name="Hubbard S.S."/>
            <person name="Banfield J.F."/>
        </authorList>
    </citation>
    <scope>NUCLEOTIDE SEQUENCE [LARGE SCALE GENOMIC DNA]</scope>
</reference>
<dbReference type="CDD" id="cd03768">
    <property type="entry name" value="SR_ResInv"/>
    <property type="match status" value="1"/>
</dbReference>
<gene>
    <name evidence="8" type="ORF">A2642_03475</name>
</gene>
<evidence type="ECO:0000256" key="4">
    <source>
        <dbReference type="PIRSR" id="PIRSR606118-50"/>
    </source>
</evidence>
<sequence>MVATQKSLFQTPKIPLNTSKTALNPSSDPPPTPKVGIYVRVSTEEQAKEGISIDAQIDRCQAYCKARGWQVFKIYTDAGYSAGTLSRPALKDLLEDARTKQLNILLVYKIDRFSRKLQDLISALEHLKAQNINFTSVTEQIDTTTAMGEAFFQIIGVFAQLERGMVKERVELAFDKKISTGELLNRAPLGYTYNDQRKLVINSTEAVIVKEIFQMAATGISYKDICAQFRLPTSTYYEIIKNPTYIGKIQYRNKLYQGTHKPIIDESLFFQINNK</sequence>
<keyword evidence="1" id="KW-0229">DNA integration</keyword>
<dbReference type="GO" id="GO:0003677">
    <property type="term" value="F:DNA binding"/>
    <property type="evidence" value="ECO:0007669"/>
    <property type="project" value="UniProtKB-KW"/>
</dbReference>
<evidence type="ECO:0000256" key="1">
    <source>
        <dbReference type="ARBA" id="ARBA00022908"/>
    </source>
</evidence>
<name>A0A1F6V9H1_9BACT</name>
<dbReference type="GO" id="GO:0015074">
    <property type="term" value="P:DNA integration"/>
    <property type="evidence" value="ECO:0007669"/>
    <property type="project" value="UniProtKB-KW"/>
</dbReference>
<dbReference type="InterPro" id="IPR038109">
    <property type="entry name" value="DNA_bind_recomb_sf"/>
</dbReference>
<evidence type="ECO:0000256" key="3">
    <source>
        <dbReference type="ARBA" id="ARBA00023172"/>
    </source>
</evidence>
<evidence type="ECO:0000256" key="2">
    <source>
        <dbReference type="ARBA" id="ARBA00023125"/>
    </source>
</evidence>
<dbReference type="InterPro" id="IPR006119">
    <property type="entry name" value="Resolv_N"/>
</dbReference>
<dbReference type="SMART" id="SM00857">
    <property type="entry name" value="Resolvase"/>
    <property type="match status" value="1"/>
</dbReference>
<dbReference type="Proteomes" id="UP000178700">
    <property type="component" value="Unassembled WGS sequence"/>
</dbReference>